<name>A0AAP2UT35_CLOIN</name>
<dbReference type="AlphaFoldDB" id="A0AAP2UT35"/>
<proteinExistence type="predicted"/>
<dbReference type="RefSeq" id="WP_008815986.1">
    <property type="nucleotide sequence ID" value="NZ_AP025565.1"/>
</dbReference>
<comment type="caution">
    <text evidence="1">The sequence shown here is derived from an EMBL/GenBank/DDBJ whole genome shotgun (WGS) entry which is preliminary data.</text>
</comment>
<sequence length="52" mass="5993">MNQWEVYEVLKKPSTAEISKLEETPSEVIKEALIEFLVVSQRGNLNEEVCKL</sequence>
<evidence type="ECO:0000313" key="2">
    <source>
        <dbReference type="Proteomes" id="UP001203972"/>
    </source>
</evidence>
<dbReference type="Proteomes" id="UP001203972">
    <property type="component" value="Unassembled WGS sequence"/>
</dbReference>
<protein>
    <submittedName>
        <fullName evidence="1">Uncharacterized protein</fullName>
    </submittedName>
</protein>
<evidence type="ECO:0000313" key="1">
    <source>
        <dbReference type="EMBL" id="MCR0235548.1"/>
    </source>
</evidence>
<reference evidence="1" key="1">
    <citation type="journal article" date="2022" name="Clin. Infect. Dis.">
        <title>Association between Clostridium innocuum and antibiotic-associated diarrhea in adults and children: A cross-sectional study and comparative genomics analysis.</title>
        <authorList>
            <person name="Cherny K.E."/>
            <person name="Muscat E.B."/>
            <person name="Balaji A."/>
            <person name="Mukherjee J."/>
            <person name="Ozer E.A."/>
            <person name="Angarone M.P."/>
            <person name="Hauser A.R."/>
            <person name="Sichel J.S."/>
            <person name="Amponsah E."/>
            <person name="Kociolek L.K."/>
        </authorList>
    </citation>
    <scope>NUCLEOTIDE SEQUENCE</scope>
    <source>
        <strain evidence="1">NU1-AC-029v</strain>
    </source>
</reference>
<gene>
    <name evidence="1" type="ORF">MKC95_22565</name>
</gene>
<accession>A0AAP2UT35</accession>
<organism evidence="1 2">
    <name type="scientific">Clostridium innocuum</name>
    <dbReference type="NCBI Taxonomy" id="1522"/>
    <lineage>
        <taxon>Bacteria</taxon>
        <taxon>Bacillati</taxon>
        <taxon>Bacillota</taxon>
        <taxon>Clostridia</taxon>
        <taxon>Eubacteriales</taxon>
        <taxon>Clostridiaceae</taxon>
        <taxon>Clostridium</taxon>
    </lineage>
</organism>
<dbReference type="EMBL" id="JAKTMA010000079">
    <property type="protein sequence ID" value="MCR0235548.1"/>
    <property type="molecule type" value="Genomic_DNA"/>
</dbReference>